<dbReference type="FunFam" id="1.20.1250.20:FF:000064">
    <property type="entry name" value="MFS allantoate transporter"/>
    <property type="match status" value="1"/>
</dbReference>
<evidence type="ECO:0000256" key="8">
    <source>
        <dbReference type="SAM" id="Phobius"/>
    </source>
</evidence>
<feature type="transmembrane region" description="Helical" evidence="8">
    <location>
        <begin position="452"/>
        <end position="472"/>
    </location>
</feature>
<feature type="region of interest" description="Disordered" evidence="7">
    <location>
        <begin position="1"/>
        <end position="38"/>
    </location>
</feature>
<feature type="transmembrane region" description="Helical" evidence="8">
    <location>
        <begin position="418"/>
        <end position="436"/>
    </location>
</feature>
<evidence type="ECO:0000256" key="7">
    <source>
        <dbReference type="SAM" id="MobiDB-lite"/>
    </source>
</evidence>
<dbReference type="Gene3D" id="1.20.1250.20">
    <property type="entry name" value="MFS general substrate transporter like domains"/>
    <property type="match status" value="2"/>
</dbReference>
<gene>
    <name evidence="10" type="ORF">B0H66DRAFT_486142</name>
</gene>
<comment type="caution">
    <text evidence="10">The sequence shown here is derived from an EMBL/GenBank/DDBJ whole genome shotgun (WGS) entry which is preliminary data.</text>
</comment>
<dbReference type="SUPFAM" id="SSF103473">
    <property type="entry name" value="MFS general substrate transporter"/>
    <property type="match status" value="1"/>
</dbReference>
<feature type="transmembrane region" description="Helical" evidence="8">
    <location>
        <begin position="220"/>
        <end position="240"/>
    </location>
</feature>
<dbReference type="PROSITE" id="PS50850">
    <property type="entry name" value="MFS"/>
    <property type="match status" value="1"/>
</dbReference>
<dbReference type="GO" id="GO:0016020">
    <property type="term" value="C:membrane"/>
    <property type="evidence" value="ECO:0007669"/>
    <property type="project" value="UniProtKB-SubCell"/>
</dbReference>
<dbReference type="Pfam" id="PF07690">
    <property type="entry name" value="MFS_1"/>
    <property type="match status" value="1"/>
</dbReference>
<evidence type="ECO:0000256" key="5">
    <source>
        <dbReference type="ARBA" id="ARBA00023136"/>
    </source>
</evidence>
<feature type="compositionally biased region" description="Basic and acidic residues" evidence="7">
    <location>
        <begin position="24"/>
        <end position="38"/>
    </location>
</feature>
<dbReference type="InterPro" id="IPR036259">
    <property type="entry name" value="MFS_trans_sf"/>
</dbReference>
<evidence type="ECO:0000256" key="1">
    <source>
        <dbReference type="ARBA" id="ARBA00004141"/>
    </source>
</evidence>
<feature type="transmembrane region" description="Helical" evidence="8">
    <location>
        <begin position="326"/>
        <end position="347"/>
    </location>
</feature>
<feature type="transmembrane region" description="Helical" evidence="8">
    <location>
        <begin position="354"/>
        <end position="373"/>
    </location>
</feature>
<dbReference type="Proteomes" id="UP001283341">
    <property type="component" value="Unassembled WGS sequence"/>
</dbReference>
<feature type="transmembrane region" description="Helical" evidence="8">
    <location>
        <begin position="385"/>
        <end position="406"/>
    </location>
</feature>
<evidence type="ECO:0000313" key="10">
    <source>
        <dbReference type="EMBL" id="KAK3312096.1"/>
    </source>
</evidence>
<dbReference type="AlphaFoldDB" id="A0AAE0HU92"/>
<feature type="transmembrane region" description="Helical" evidence="8">
    <location>
        <begin position="186"/>
        <end position="208"/>
    </location>
</feature>
<dbReference type="InterPro" id="IPR020846">
    <property type="entry name" value="MFS_dom"/>
</dbReference>
<dbReference type="InterPro" id="IPR011701">
    <property type="entry name" value="MFS"/>
</dbReference>
<evidence type="ECO:0000259" key="9">
    <source>
        <dbReference type="PROSITE" id="PS50850"/>
    </source>
</evidence>
<dbReference type="GO" id="GO:0022857">
    <property type="term" value="F:transmembrane transporter activity"/>
    <property type="evidence" value="ECO:0007669"/>
    <property type="project" value="InterPro"/>
</dbReference>
<name>A0AAE0HU92_9PEZI</name>
<sequence>MADDDDSKDDALREGVPTEEQTEDALRSNHDANSDDAGNRRVVLTEADNKRIRRKTDKVILVILVWVYFLQILDKTILGYSAIFGLQEDTNLTGNQYSLVGSIAPIAQLAWQPFSSILIVKIPHRILVTCLVLGWGIAQACTPLCHSFGGLLADRFFLGLFEAGCLPLFSIITAQWYRRSEQPLRVAAWYGTNGLATIVAAILSYGLGMINSPVLAPWQIIFLFTGLLTVATVPFIYIYLDNDVKSARFLSPLEREQCTERLRANQAGSSNPGHIKWPQITETFLDIKTYLFLAMSFANNLGAQVTNTFGPLILSGLGFDKYTTTLLNMPFGFIQYTIILLVAWAAIRFRHKALALVIILVPILTGLVMLYLLPRDKSETPALLVGYYFLAFIFGCNTLIVSWILANTAGETKRSVMMSLYNAASSAGNIVGPLLFKESDKPAYLPGLRSTLGVYCAMIGVVGLQVGNLMILNKMQGRRRVRNRKPRDIRDYSMEHRYQAGEESEMLGQKAFEDLTDRENDEFVYVY</sequence>
<keyword evidence="2" id="KW-0813">Transport</keyword>
<dbReference type="FunFam" id="1.20.1250.20:FF:000295">
    <property type="entry name" value="Unplaced genomic scaffold supercont1.7, whole genome shotgun sequence"/>
    <property type="match status" value="1"/>
</dbReference>
<feature type="transmembrane region" description="Helical" evidence="8">
    <location>
        <begin position="59"/>
        <end position="84"/>
    </location>
</feature>
<evidence type="ECO:0000256" key="3">
    <source>
        <dbReference type="ARBA" id="ARBA00022692"/>
    </source>
</evidence>
<keyword evidence="11" id="KW-1185">Reference proteome</keyword>
<dbReference type="PANTHER" id="PTHR43791">
    <property type="entry name" value="PERMEASE-RELATED"/>
    <property type="match status" value="1"/>
</dbReference>
<organism evidence="10 11">
    <name type="scientific">Apodospora peruviana</name>
    <dbReference type="NCBI Taxonomy" id="516989"/>
    <lineage>
        <taxon>Eukaryota</taxon>
        <taxon>Fungi</taxon>
        <taxon>Dikarya</taxon>
        <taxon>Ascomycota</taxon>
        <taxon>Pezizomycotina</taxon>
        <taxon>Sordariomycetes</taxon>
        <taxon>Sordariomycetidae</taxon>
        <taxon>Sordariales</taxon>
        <taxon>Lasiosphaeriaceae</taxon>
        <taxon>Apodospora</taxon>
    </lineage>
</organism>
<accession>A0AAE0HU92</accession>
<feature type="transmembrane region" description="Helical" evidence="8">
    <location>
        <begin position="126"/>
        <end position="149"/>
    </location>
</feature>
<keyword evidence="4 8" id="KW-1133">Transmembrane helix</keyword>
<dbReference type="PANTHER" id="PTHR43791:SF16">
    <property type="entry name" value="TRANSPORTER, PUTATIVE (AFU_ORTHOLOGUE AFUA_3G01840)-RELATED"/>
    <property type="match status" value="1"/>
</dbReference>
<evidence type="ECO:0000256" key="4">
    <source>
        <dbReference type="ARBA" id="ARBA00022989"/>
    </source>
</evidence>
<evidence type="ECO:0000256" key="6">
    <source>
        <dbReference type="ARBA" id="ARBA00037968"/>
    </source>
</evidence>
<comment type="subcellular location">
    <subcellularLocation>
        <location evidence="1">Membrane</location>
        <topology evidence="1">Multi-pass membrane protein</topology>
    </subcellularLocation>
</comment>
<dbReference type="EMBL" id="JAUEDM010000009">
    <property type="protein sequence ID" value="KAK3312096.1"/>
    <property type="molecule type" value="Genomic_DNA"/>
</dbReference>
<comment type="similarity">
    <text evidence="6">Belongs to the major facilitator superfamily. Allantoate permease family.</text>
</comment>
<feature type="transmembrane region" description="Helical" evidence="8">
    <location>
        <begin position="155"/>
        <end position="174"/>
    </location>
</feature>
<feature type="domain" description="Major facilitator superfamily (MFS) profile" evidence="9">
    <location>
        <begin position="60"/>
        <end position="475"/>
    </location>
</feature>
<keyword evidence="5 8" id="KW-0472">Membrane</keyword>
<proteinExistence type="inferred from homology"/>
<feature type="transmembrane region" description="Helical" evidence="8">
    <location>
        <begin position="96"/>
        <end position="114"/>
    </location>
</feature>
<reference evidence="10" key="2">
    <citation type="submission" date="2023-06" db="EMBL/GenBank/DDBJ databases">
        <authorList>
            <consortium name="Lawrence Berkeley National Laboratory"/>
            <person name="Haridas S."/>
            <person name="Hensen N."/>
            <person name="Bonometti L."/>
            <person name="Westerberg I."/>
            <person name="Brannstrom I.O."/>
            <person name="Guillou S."/>
            <person name="Cros-Aarteil S."/>
            <person name="Calhoun S."/>
            <person name="Kuo A."/>
            <person name="Mondo S."/>
            <person name="Pangilinan J."/>
            <person name="Riley R."/>
            <person name="Labutti K."/>
            <person name="Andreopoulos B."/>
            <person name="Lipzen A."/>
            <person name="Chen C."/>
            <person name="Yanf M."/>
            <person name="Daum C."/>
            <person name="Ng V."/>
            <person name="Clum A."/>
            <person name="Steindorff A."/>
            <person name="Ohm R."/>
            <person name="Martin F."/>
            <person name="Silar P."/>
            <person name="Natvig D."/>
            <person name="Lalanne C."/>
            <person name="Gautier V."/>
            <person name="Ament-Velasquez S.L."/>
            <person name="Kruys A."/>
            <person name="Hutchinson M.I."/>
            <person name="Powell A.J."/>
            <person name="Barry K."/>
            <person name="Miller A.N."/>
            <person name="Grigoriev I.V."/>
            <person name="Debuchy R."/>
            <person name="Gladieux P."/>
            <person name="Thoren M.H."/>
            <person name="Johannesson H."/>
        </authorList>
    </citation>
    <scope>NUCLEOTIDE SEQUENCE</scope>
    <source>
        <strain evidence="10">CBS 118394</strain>
    </source>
</reference>
<evidence type="ECO:0000256" key="2">
    <source>
        <dbReference type="ARBA" id="ARBA00022448"/>
    </source>
</evidence>
<feature type="transmembrane region" description="Helical" evidence="8">
    <location>
        <begin position="290"/>
        <end position="314"/>
    </location>
</feature>
<protein>
    <submittedName>
        <fullName evidence="10">Major facilitator superfamily domain-containing protein</fullName>
    </submittedName>
</protein>
<keyword evidence="3 8" id="KW-0812">Transmembrane</keyword>
<reference evidence="10" key="1">
    <citation type="journal article" date="2023" name="Mol. Phylogenet. Evol.">
        <title>Genome-scale phylogeny and comparative genomics of the fungal order Sordariales.</title>
        <authorList>
            <person name="Hensen N."/>
            <person name="Bonometti L."/>
            <person name="Westerberg I."/>
            <person name="Brannstrom I.O."/>
            <person name="Guillou S."/>
            <person name="Cros-Aarteil S."/>
            <person name="Calhoun S."/>
            <person name="Haridas S."/>
            <person name="Kuo A."/>
            <person name="Mondo S."/>
            <person name="Pangilinan J."/>
            <person name="Riley R."/>
            <person name="LaButti K."/>
            <person name="Andreopoulos B."/>
            <person name="Lipzen A."/>
            <person name="Chen C."/>
            <person name="Yan M."/>
            <person name="Daum C."/>
            <person name="Ng V."/>
            <person name="Clum A."/>
            <person name="Steindorff A."/>
            <person name="Ohm R.A."/>
            <person name="Martin F."/>
            <person name="Silar P."/>
            <person name="Natvig D.O."/>
            <person name="Lalanne C."/>
            <person name="Gautier V."/>
            <person name="Ament-Velasquez S.L."/>
            <person name="Kruys A."/>
            <person name="Hutchinson M.I."/>
            <person name="Powell A.J."/>
            <person name="Barry K."/>
            <person name="Miller A.N."/>
            <person name="Grigoriev I.V."/>
            <person name="Debuchy R."/>
            <person name="Gladieux P."/>
            <person name="Hiltunen Thoren M."/>
            <person name="Johannesson H."/>
        </authorList>
    </citation>
    <scope>NUCLEOTIDE SEQUENCE</scope>
    <source>
        <strain evidence="10">CBS 118394</strain>
    </source>
</reference>
<evidence type="ECO:0000313" key="11">
    <source>
        <dbReference type="Proteomes" id="UP001283341"/>
    </source>
</evidence>